<evidence type="ECO:0000256" key="7">
    <source>
        <dbReference type="ARBA" id="ARBA00022833"/>
    </source>
</evidence>
<evidence type="ECO:0000259" key="13">
    <source>
        <dbReference type="SMART" id="SM01389"/>
    </source>
</evidence>
<evidence type="ECO:0000256" key="1">
    <source>
        <dbReference type="ARBA" id="ARBA00004123"/>
    </source>
</evidence>
<dbReference type="PANTHER" id="PTHR12882:SF1">
    <property type="entry name" value="TRANSCRIPTION ELONGATION FACTOR SPT4"/>
    <property type="match status" value="1"/>
</dbReference>
<dbReference type="SMART" id="SM01389">
    <property type="entry name" value="Spt4"/>
    <property type="match status" value="1"/>
</dbReference>
<keyword evidence="15" id="KW-1185">Reference proteome</keyword>
<accession>A0A2G4T7Y9</accession>
<dbReference type="STRING" id="1340429.A0A2G4T7Y9"/>
<evidence type="ECO:0000256" key="9">
    <source>
        <dbReference type="ARBA" id="ARBA00023159"/>
    </source>
</evidence>
<evidence type="ECO:0000256" key="5">
    <source>
        <dbReference type="ARBA" id="ARBA00022723"/>
    </source>
</evidence>
<gene>
    <name evidence="14" type="ORF">RHIMIDRAFT_195774</name>
</gene>
<evidence type="ECO:0000256" key="11">
    <source>
        <dbReference type="ARBA" id="ARBA00023242"/>
    </source>
</evidence>
<dbReference type="Pfam" id="PF06093">
    <property type="entry name" value="Spt4"/>
    <property type="match status" value="1"/>
</dbReference>
<dbReference type="InterPro" id="IPR038510">
    <property type="entry name" value="Spt4_sf"/>
</dbReference>
<keyword evidence="4" id="KW-0678">Repressor</keyword>
<evidence type="ECO:0000256" key="4">
    <source>
        <dbReference type="ARBA" id="ARBA00022491"/>
    </source>
</evidence>
<keyword evidence="9" id="KW-0010">Activator</keyword>
<keyword evidence="11 12" id="KW-0539">Nucleus</keyword>
<organism evidence="14 15">
    <name type="scientific">Rhizopus microsporus ATCC 52813</name>
    <dbReference type="NCBI Taxonomy" id="1340429"/>
    <lineage>
        <taxon>Eukaryota</taxon>
        <taxon>Fungi</taxon>
        <taxon>Fungi incertae sedis</taxon>
        <taxon>Mucoromycota</taxon>
        <taxon>Mucoromycotina</taxon>
        <taxon>Mucoromycetes</taxon>
        <taxon>Mucorales</taxon>
        <taxon>Mucorineae</taxon>
        <taxon>Rhizopodaceae</taxon>
        <taxon>Rhizopus</taxon>
    </lineage>
</organism>
<dbReference type="GO" id="GO:0140673">
    <property type="term" value="P:transcription elongation-coupled chromatin remodeling"/>
    <property type="evidence" value="ECO:0007669"/>
    <property type="project" value="InterPro"/>
</dbReference>
<keyword evidence="8" id="KW-0805">Transcription regulation</keyword>
<dbReference type="PANTHER" id="PTHR12882">
    <property type="entry name" value="SUPPRESSOR OF TY 4"/>
    <property type="match status" value="1"/>
</dbReference>
<dbReference type="Gene3D" id="3.30.40.210">
    <property type="match status" value="1"/>
</dbReference>
<dbReference type="InterPro" id="IPR009287">
    <property type="entry name" value="Spt4"/>
</dbReference>
<name>A0A2G4T7Y9_RHIZD</name>
<dbReference type="SUPFAM" id="SSF63393">
    <property type="entry name" value="RNA polymerase subunits"/>
    <property type="match status" value="1"/>
</dbReference>
<dbReference type="GO" id="GO:0032044">
    <property type="term" value="C:DSIF complex"/>
    <property type="evidence" value="ECO:0007669"/>
    <property type="project" value="TreeGrafter"/>
</dbReference>
<evidence type="ECO:0000256" key="10">
    <source>
        <dbReference type="ARBA" id="ARBA00023163"/>
    </source>
</evidence>
<dbReference type="EMBL" id="KZ303842">
    <property type="protein sequence ID" value="PHZ17107.1"/>
    <property type="molecule type" value="Genomic_DNA"/>
</dbReference>
<evidence type="ECO:0000256" key="12">
    <source>
        <dbReference type="PIRNR" id="PIRNR025023"/>
    </source>
</evidence>
<dbReference type="GO" id="GO:0000993">
    <property type="term" value="F:RNA polymerase II complex binding"/>
    <property type="evidence" value="ECO:0007669"/>
    <property type="project" value="TreeGrafter"/>
</dbReference>
<dbReference type="Proteomes" id="UP000242254">
    <property type="component" value="Unassembled WGS sequence"/>
</dbReference>
<evidence type="ECO:0000313" key="14">
    <source>
        <dbReference type="EMBL" id="PHZ17107.1"/>
    </source>
</evidence>
<protein>
    <recommendedName>
        <fullName evidence="3 12">Transcription elongation factor SPT4</fullName>
    </recommendedName>
</protein>
<keyword evidence="5" id="KW-0479">Metal-binding</keyword>
<evidence type="ECO:0000256" key="8">
    <source>
        <dbReference type="ARBA" id="ARBA00023015"/>
    </source>
</evidence>
<sequence>MSQVLPIDKKQLRACLLCSLIKNASQFRANGCENCDEILQMRGSMDRVIECTSSKFEGFIAMMNPKESWVGRWQRIDKFTRGLYAIRVYGRIPEDVEDDLARRGIPYKPRDGSMAD</sequence>
<evidence type="ECO:0000313" key="15">
    <source>
        <dbReference type="Proteomes" id="UP000242254"/>
    </source>
</evidence>
<comment type="function">
    <text evidence="12">The SPT4-SPT5 complex mediates both activation and inhibition of transcription elongation, and plays a role in pre-mRNA processing. This complex seems to be important for the stability of the RNA polymerase II elongation machinery on the chromatin template but not for the inherent ability of this machinery to translocate down the gene.</text>
</comment>
<keyword evidence="6" id="KW-0863">Zinc-finger</keyword>
<comment type="similarity">
    <text evidence="2 12">Belongs to the SPT4 family.</text>
</comment>
<comment type="subcellular location">
    <subcellularLocation>
        <location evidence="1 12">Nucleus</location>
    </subcellularLocation>
</comment>
<dbReference type="GeneID" id="35437061"/>
<dbReference type="FunFam" id="3.30.40.210:FF:000001">
    <property type="entry name" value="Transcription elongation factor SPT4"/>
    <property type="match status" value="1"/>
</dbReference>
<reference evidence="14 15" key="1">
    <citation type="journal article" date="2016" name="Proc. Natl. Acad. Sci. U.S.A.">
        <title>Lipid metabolic changes in an early divergent fungus govern the establishment of a mutualistic symbiosis with endobacteria.</title>
        <authorList>
            <person name="Lastovetsky O.A."/>
            <person name="Gaspar M.L."/>
            <person name="Mondo S.J."/>
            <person name="LaButti K.M."/>
            <person name="Sandor L."/>
            <person name="Grigoriev I.V."/>
            <person name="Henry S.A."/>
            <person name="Pawlowska T.E."/>
        </authorList>
    </citation>
    <scope>NUCLEOTIDE SEQUENCE [LARGE SCALE GENOMIC DNA]</scope>
    <source>
        <strain evidence="14 15">ATCC 52813</strain>
    </source>
</reference>
<keyword evidence="7" id="KW-0862">Zinc</keyword>
<dbReference type="RefSeq" id="XP_023470815.1">
    <property type="nucleotide sequence ID" value="XM_023606071.1"/>
</dbReference>
<keyword evidence="10 12" id="KW-0804">Transcription</keyword>
<evidence type="ECO:0000256" key="2">
    <source>
        <dbReference type="ARBA" id="ARBA00010464"/>
    </source>
</evidence>
<dbReference type="InterPro" id="IPR029040">
    <property type="entry name" value="RPABC4/Spt4"/>
</dbReference>
<dbReference type="GO" id="GO:0006355">
    <property type="term" value="P:regulation of DNA-templated transcription"/>
    <property type="evidence" value="ECO:0007669"/>
    <property type="project" value="InterPro"/>
</dbReference>
<feature type="domain" description="Spt4/RpoE2 zinc finger" evidence="13">
    <location>
        <begin position="12"/>
        <end position="89"/>
    </location>
</feature>
<dbReference type="PIRSF" id="PIRSF025023">
    <property type="entry name" value="Spt4"/>
    <property type="match status" value="1"/>
</dbReference>
<evidence type="ECO:0000256" key="3">
    <source>
        <dbReference type="ARBA" id="ARBA00020182"/>
    </source>
</evidence>
<dbReference type="CDD" id="cd07973">
    <property type="entry name" value="Spt4"/>
    <property type="match status" value="1"/>
</dbReference>
<dbReference type="AlphaFoldDB" id="A0A2G4T7Y9"/>
<dbReference type="InterPro" id="IPR022800">
    <property type="entry name" value="Spt4/RpoE2_Znf"/>
</dbReference>
<proteinExistence type="inferred from homology"/>
<dbReference type="GO" id="GO:0008270">
    <property type="term" value="F:zinc ion binding"/>
    <property type="evidence" value="ECO:0007669"/>
    <property type="project" value="UniProtKB-KW"/>
</dbReference>
<evidence type="ECO:0000256" key="6">
    <source>
        <dbReference type="ARBA" id="ARBA00022771"/>
    </source>
</evidence>